<evidence type="ECO:0000259" key="10">
    <source>
        <dbReference type="Pfam" id="PF12323"/>
    </source>
</evidence>
<feature type="domain" description="Transposase putative helix-turn-helix" evidence="10">
    <location>
        <begin position="1"/>
        <end position="42"/>
    </location>
</feature>
<dbReference type="InterPro" id="IPR021027">
    <property type="entry name" value="Transposase_put_HTH"/>
</dbReference>
<protein>
    <submittedName>
        <fullName evidence="11">Endonuclease</fullName>
    </submittedName>
</protein>
<dbReference type="NCBIfam" id="NF038281">
    <property type="entry name" value="IS200_TnpB"/>
    <property type="match status" value="1"/>
</dbReference>
<name>A0A8S5V1N9_9CAUD</name>
<dbReference type="InterPro" id="IPR051399">
    <property type="entry name" value="RNA-guided_DNA_endo/Transpos"/>
</dbReference>
<dbReference type="GO" id="GO:0032196">
    <property type="term" value="P:transposition"/>
    <property type="evidence" value="ECO:0007669"/>
    <property type="project" value="UniProtKB-KW"/>
</dbReference>
<keyword evidence="5" id="KW-0862">Zinc</keyword>
<dbReference type="PANTHER" id="PTHR30405:SF25">
    <property type="entry name" value="RNA-GUIDED DNA ENDONUCLEASE INSQ-RELATED"/>
    <property type="match status" value="1"/>
</dbReference>
<keyword evidence="6" id="KW-0238">DNA-binding</keyword>
<dbReference type="GO" id="GO:0004519">
    <property type="term" value="F:endonuclease activity"/>
    <property type="evidence" value="ECO:0007669"/>
    <property type="project" value="UniProtKB-KW"/>
</dbReference>
<dbReference type="InterPro" id="IPR001959">
    <property type="entry name" value="Transposase"/>
</dbReference>
<dbReference type="InterPro" id="IPR010095">
    <property type="entry name" value="Cas12f1-like_TNB"/>
</dbReference>
<feature type="domain" description="Cas12f1-like TNB" evidence="9">
    <location>
        <begin position="287"/>
        <end position="355"/>
    </location>
</feature>
<keyword evidence="11" id="KW-0255">Endonuclease</keyword>
<feature type="domain" description="Probable transposase IS891/IS1136/IS1341" evidence="8">
    <location>
        <begin position="169"/>
        <end position="275"/>
    </location>
</feature>
<evidence type="ECO:0000259" key="8">
    <source>
        <dbReference type="Pfam" id="PF01385"/>
    </source>
</evidence>
<keyword evidence="3" id="KW-0815">Transposition</keyword>
<dbReference type="Pfam" id="PF12323">
    <property type="entry name" value="HTH_OrfB_IS605"/>
    <property type="match status" value="1"/>
</dbReference>
<keyword evidence="7" id="KW-0233">DNA recombination</keyword>
<reference evidence="11" key="1">
    <citation type="journal article" date="2021" name="Proc. Natl. Acad. Sci. U.S.A.">
        <title>A Catalog of Tens of Thousands of Viruses from Human Metagenomes Reveals Hidden Associations with Chronic Diseases.</title>
        <authorList>
            <person name="Tisza M.J."/>
            <person name="Buck C.B."/>
        </authorList>
    </citation>
    <scope>NUCLEOTIDE SEQUENCE</scope>
    <source>
        <strain evidence="11">CtJ2i1</strain>
    </source>
</reference>
<dbReference type="NCBIfam" id="TIGR01766">
    <property type="entry name" value="IS200/IS605 family accessory protein TnpB-like domain"/>
    <property type="match status" value="1"/>
</dbReference>
<evidence type="ECO:0000256" key="3">
    <source>
        <dbReference type="ARBA" id="ARBA00022578"/>
    </source>
</evidence>
<dbReference type="Pfam" id="PF01385">
    <property type="entry name" value="OrfB_IS605"/>
    <property type="match status" value="1"/>
</dbReference>
<evidence type="ECO:0000259" key="9">
    <source>
        <dbReference type="Pfam" id="PF07282"/>
    </source>
</evidence>
<evidence type="ECO:0000256" key="7">
    <source>
        <dbReference type="ARBA" id="ARBA00023172"/>
    </source>
</evidence>
<dbReference type="GO" id="GO:0046872">
    <property type="term" value="F:metal ion binding"/>
    <property type="evidence" value="ECO:0007669"/>
    <property type="project" value="UniProtKB-KW"/>
</dbReference>
<evidence type="ECO:0000256" key="4">
    <source>
        <dbReference type="ARBA" id="ARBA00022723"/>
    </source>
</evidence>
<dbReference type="EMBL" id="BK016182">
    <property type="protein sequence ID" value="DAG00535.1"/>
    <property type="molecule type" value="Genomic_DNA"/>
</dbReference>
<comment type="similarity">
    <text evidence="2">In the N-terminal section; belongs to the transposase 2 family.</text>
</comment>
<keyword evidence="11" id="KW-0378">Hydrolase</keyword>
<comment type="similarity">
    <text evidence="1">In the C-terminal section; belongs to the transposase 35 family.</text>
</comment>
<accession>A0A8S5V1N9</accession>
<sequence length="363" mass="42520">MNKSFKIRIYPNQKQQILINKIFGCVRYIYNRMLKFKQKAYNIFELKLNYVKISSILTKLKQRKVWLCEADAVALQQCLKDLDAAYIKFFDGAGYPKFKTKRDKNSYRTISKNIHLDQDNKKIKIPKVGWIKFRDKTNFSGLTKINNITISKTPSSKYFASISAEVDIKAFAKTKKSCGIDLGLKDFCILNDGTKFENPRFLERSEKRLRLLQKSLSRKVYGSKNYEKARTKLAKFHEYIVNCRKDYLHKISIFLVKNYDIICAETLRVKNMIKNHKLAKAISDVSWSEFCLQLEYKCLWYDKQFVQIDTYFASSQICSNCGYKNPGVKNLDMREWICPECGQHHDRDINAATNILNQGLNLL</sequence>
<keyword evidence="11" id="KW-0540">Nuclease</keyword>
<dbReference type="InterPro" id="IPR053522">
    <property type="entry name" value="RNA-guided_endonuclease_TnpB"/>
</dbReference>
<dbReference type="GO" id="GO:0006310">
    <property type="term" value="P:DNA recombination"/>
    <property type="evidence" value="ECO:0007669"/>
    <property type="project" value="UniProtKB-KW"/>
</dbReference>
<keyword evidence="4" id="KW-0479">Metal-binding</keyword>
<evidence type="ECO:0000256" key="2">
    <source>
        <dbReference type="ARBA" id="ARBA00011044"/>
    </source>
</evidence>
<dbReference type="GO" id="GO:0003677">
    <property type="term" value="F:DNA binding"/>
    <property type="evidence" value="ECO:0007669"/>
    <property type="project" value="UniProtKB-KW"/>
</dbReference>
<organism evidence="11">
    <name type="scientific">Myoviridae sp. ctJ2i1</name>
    <dbReference type="NCBI Taxonomy" id="2825079"/>
    <lineage>
        <taxon>Viruses</taxon>
        <taxon>Duplodnaviria</taxon>
        <taxon>Heunggongvirae</taxon>
        <taxon>Uroviricota</taxon>
        <taxon>Caudoviricetes</taxon>
    </lineage>
</organism>
<dbReference type="NCBIfam" id="NF040570">
    <property type="entry name" value="guided_TnpB"/>
    <property type="match status" value="1"/>
</dbReference>
<dbReference type="Pfam" id="PF07282">
    <property type="entry name" value="Cas12f1-like_TNB"/>
    <property type="match status" value="1"/>
</dbReference>
<evidence type="ECO:0000256" key="5">
    <source>
        <dbReference type="ARBA" id="ARBA00022833"/>
    </source>
</evidence>
<dbReference type="PANTHER" id="PTHR30405">
    <property type="entry name" value="TRANSPOSASE"/>
    <property type="match status" value="1"/>
</dbReference>
<evidence type="ECO:0000256" key="1">
    <source>
        <dbReference type="ARBA" id="ARBA00008761"/>
    </source>
</evidence>
<evidence type="ECO:0000256" key="6">
    <source>
        <dbReference type="ARBA" id="ARBA00023125"/>
    </source>
</evidence>
<evidence type="ECO:0000313" key="11">
    <source>
        <dbReference type="EMBL" id="DAG00535.1"/>
    </source>
</evidence>
<proteinExistence type="inferred from homology"/>